<reference evidence="2 3" key="1">
    <citation type="journal article" date="2011" name="Front. Microbiol.">
        <title>Genomic signatures of strain selection and enhancement in Bacillus atrophaeus var. globigii, a historical biowarfare simulant.</title>
        <authorList>
            <person name="Gibbons H.S."/>
            <person name="Broomall S.M."/>
            <person name="McNew L.A."/>
            <person name="Daligault H."/>
            <person name="Chapman C."/>
            <person name="Bruce D."/>
            <person name="Karavis M."/>
            <person name="Krepps M."/>
            <person name="McGregor P.A."/>
            <person name="Hong C."/>
            <person name="Park K.H."/>
            <person name="Akmal A."/>
            <person name="Feldman A."/>
            <person name="Lin J.S."/>
            <person name="Chang W.E."/>
            <person name="Higgs B.W."/>
            <person name="Demirev P."/>
            <person name="Lindquist J."/>
            <person name="Liem A."/>
            <person name="Fochler E."/>
            <person name="Read T.D."/>
            <person name="Tapia R."/>
            <person name="Johnson S."/>
            <person name="Bishop-Lilly K.A."/>
            <person name="Detter C."/>
            <person name="Han C."/>
            <person name="Sozhamannan S."/>
            <person name="Rosenzweig C.N."/>
            <person name="Skowronski E.W."/>
        </authorList>
    </citation>
    <scope>NUCLEOTIDE SEQUENCE [LARGE SCALE GENOMIC DNA]</scope>
    <source>
        <strain evidence="2 3">TPS4-2</strain>
    </source>
</reference>
<feature type="signal peptide" evidence="1">
    <location>
        <begin position="1"/>
        <end position="27"/>
    </location>
</feature>
<dbReference type="RefSeq" id="WP_126751452.1">
    <property type="nucleotide sequence ID" value="NZ_JBHUMT010000016.1"/>
</dbReference>
<dbReference type="EMBL" id="PIQA01000001">
    <property type="protein sequence ID" value="RUO67808.1"/>
    <property type="molecule type" value="Genomic_DNA"/>
</dbReference>
<dbReference type="InterPro" id="IPR018642">
    <property type="entry name" value="DUF2066"/>
</dbReference>
<comment type="caution">
    <text evidence="2">The sequence shown here is derived from an EMBL/GenBank/DDBJ whole genome shotgun (WGS) entry which is preliminary data.</text>
</comment>
<dbReference type="AlphaFoldDB" id="A0A432YWW1"/>
<evidence type="ECO:0000256" key="1">
    <source>
        <dbReference type="SAM" id="SignalP"/>
    </source>
</evidence>
<protein>
    <submittedName>
        <fullName evidence="2">DUF2066 domain-containing protein</fullName>
    </submittedName>
</protein>
<organism evidence="2 3">
    <name type="scientific">Idiomarina piscisalsi</name>
    <dbReference type="NCBI Taxonomy" id="1096243"/>
    <lineage>
        <taxon>Bacteria</taxon>
        <taxon>Pseudomonadati</taxon>
        <taxon>Pseudomonadota</taxon>
        <taxon>Gammaproteobacteria</taxon>
        <taxon>Alteromonadales</taxon>
        <taxon>Idiomarinaceae</taxon>
        <taxon>Idiomarina</taxon>
    </lineage>
</organism>
<gene>
    <name evidence="2" type="ORF">CWI73_02825</name>
</gene>
<name>A0A432YWW1_9GAMM</name>
<dbReference type="Proteomes" id="UP000288361">
    <property type="component" value="Unassembled WGS sequence"/>
</dbReference>
<proteinExistence type="predicted"/>
<accession>A0A432YWW1</accession>
<feature type="chain" id="PRO_5019366892" evidence="1">
    <location>
        <begin position="28"/>
        <end position="361"/>
    </location>
</feature>
<keyword evidence="1" id="KW-0732">Signal</keyword>
<evidence type="ECO:0000313" key="3">
    <source>
        <dbReference type="Proteomes" id="UP000288361"/>
    </source>
</evidence>
<evidence type="ECO:0000313" key="2">
    <source>
        <dbReference type="EMBL" id="RUO67808.1"/>
    </source>
</evidence>
<dbReference type="Pfam" id="PF09839">
    <property type="entry name" value="DUF2066"/>
    <property type="match status" value="1"/>
</dbReference>
<sequence>MSRLLSRFAFIASITLLTMLYNGSAQAKLVDNLYSAEVEVASQSNSHRQQAIREAFERVILKVTGQPESIEHEAVERALRSVSNYLIQYGYSENQGQRTLTATFDGTKVRSLLAEHQLPYWGSRRPELLMWIVIENEDGRRTILDSSGQSVFQQQLNFFARQLSLPIRMPLMDLTDSFTISPTDVWARFMQPIKETSKRYGSDGLFVGKIMRNSDNEEPWVLDWSVEVGDRRLYGKVSSTSKDWLAEPLMQQLMAKLSSIYSVTASDESVSQTMAIKVEGLNKLQHVLALESFLKSIVSVQDVTLKHYSQELSEFDIVINGSLDHVIQSINLDGRLKVRDMGPFVSMSENQVQTYEWRGGN</sequence>